<evidence type="ECO:0000313" key="2">
    <source>
        <dbReference type="Proteomes" id="UP000051886"/>
    </source>
</evidence>
<dbReference type="AlphaFoldDB" id="A0A0R2LF75"/>
<accession>A0A0R2LF75</accession>
<organism evidence="1 2">
    <name type="scientific">Ligilactobacillus pobuzihii</name>
    <dbReference type="NCBI Taxonomy" id="449659"/>
    <lineage>
        <taxon>Bacteria</taxon>
        <taxon>Bacillati</taxon>
        <taxon>Bacillota</taxon>
        <taxon>Bacilli</taxon>
        <taxon>Lactobacillales</taxon>
        <taxon>Lactobacillaceae</taxon>
        <taxon>Ligilactobacillus</taxon>
    </lineage>
</organism>
<gene>
    <name evidence="1" type="ORF">IV66_GL001848</name>
</gene>
<name>A0A0R2LF75_9LACO</name>
<dbReference type="Proteomes" id="UP000051886">
    <property type="component" value="Unassembled WGS sequence"/>
</dbReference>
<dbReference type="EMBL" id="JQCN01000045">
    <property type="protein sequence ID" value="KRN98517.1"/>
    <property type="molecule type" value="Genomic_DNA"/>
</dbReference>
<protein>
    <recommendedName>
        <fullName evidence="3">HTH cro/C1-type domain-containing protein</fullName>
    </recommendedName>
</protein>
<proteinExistence type="predicted"/>
<evidence type="ECO:0008006" key="3">
    <source>
        <dbReference type="Google" id="ProtNLM"/>
    </source>
</evidence>
<keyword evidence="2" id="KW-1185">Reference proteome</keyword>
<sequence>MQGDVFLIFETIKTLAATRNISLYTLELALALPAGTLKTWNQTAPCNKLAEVARYFQVPIETLLG</sequence>
<reference evidence="1 2" key="1">
    <citation type="journal article" date="2015" name="Genome Announc.">
        <title>Expanding the biotechnology potential of lactobacilli through comparative genomics of 213 strains and associated genera.</title>
        <authorList>
            <person name="Sun Z."/>
            <person name="Harris H.M."/>
            <person name="McCann A."/>
            <person name="Guo C."/>
            <person name="Argimon S."/>
            <person name="Zhang W."/>
            <person name="Yang X."/>
            <person name="Jeffery I.B."/>
            <person name="Cooney J.C."/>
            <person name="Kagawa T.F."/>
            <person name="Liu W."/>
            <person name="Song Y."/>
            <person name="Salvetti E."/>
            <person name="Wrobel A."/>
            <person name="Rasinkangas P."/>
            <person name="Parkhill J."/>
            <person name="Rea M.C."/>
            <person name="O'Sullivan O."/>
            <person name="Ritari J."/>
            <person name="Douillard F.P."/>
            <person name="Paul Ross R."/>
            <person name="Yang R."/>
            <person name="Briner A.E."/>
            <person name="Felis G.E."/>
            <person name="de Vos W.M."/>
            <person name="Barrangou R."/>
            <person name="Klaenhammer T.R."/>
            <person name="Caufield P.W."/>
            <person name="Cui Y."/>
            <person name="Zhang H."/>
            <person name="O'Toole P.W."/>
        </authorList>
    </citation>
    <scope>NUCLEOTIDE SEQUENCE [LARGE SCALE GENOMIC DNA]</scope>
    <source>
        <strain evidence="1 2">NBRC 103219</strain>
    </source>
</reference>
<dbReference type="PATRIC" id="fig|449659.4.peg.1895"/>
<evidence type="ECO:0000313" key="1">
    <source>
        <dbReference type="EMBL" id="KRN98517.1"/>
    </source>
</evidence>
<comment type="caution">
    <text evidence="1">The sequence shown here is derived from an EMBL/GenBank/DDBJ whole genome shotgun (WGS) entry which is preliminary data.</text>
</comment>